<dbReference type="AlphaFoldDB" id="A0A5K7Z5R3"/>
<evidence type="ECO:0000256" key="2">
    <source>
        <dbReference type="SAM" id="Phobius"/>
    </source>
</evidence>
<feature type="region of interest" description="Disordered" evidence="1">
    <location>
        <begin position="123"/>
        <end position="150"/>
    </location>
</feature>
<keyword evidence="5" id="KW-1185">Reference proteome</keyword>
<proteinExistence type="predicted"/>
<organism evidence="4 5">
    <name type="scientific">Desulfosarcina widdelii</name>
    <dbReference type="NCBI Taxonomy" id="947919"/>
    <lineage>
        <taxon>Bacteria</taxon>
        <taxon>Pseudomonadati</taxon>
        <taxon>Thermodesulfobacteriota</taxon>
        <taxon>Desulfobacteria</taxon>
        <taxon>Desulfobacterales</taxon>
        <taxon>Desulfosarcinaceae</taxon>
        <taxon>Desulfosarcina</taxon>
    </lineage>
</organism>
<dbReference type="EMBL" id="AP021875">
    <property type="protein sequence ID" value="BBO76348.1"/>
    <property type="molecule type" value="Genomic_DNA"/>
</dbReference>
<dbReference type="InterPro" id="IPR012338">
    <property type="entry name" value="Beta-lactam/transpept-like"/>
</dbReference>
<keyword evidence="2" id="KW-0472">Membrane</keyword>
<keyword evidence="4" id="KW-0378">Hydrolase</keyword>
<sequence length="492" mass="53923">MKQGLRRILTVVAGIAVVLAVAAGWYMVKAMPIGTGYVAKYLCTSTFMSGRDPQTVFVEDVKPVNPLARVVRWKIDRAGRTVTATAFTAFTAKALYREGCGCTLMTDTAEAALRRQHFYRPEDGYTEPALPPEHPWPLGSGGPVDPDSMGADARQLKKALDDAFAEPGAEKMRNTRAVAVVYGGKLIAERYAPGFGPDMPMLGWSMSKSVTNALVGLLVGQGRLVLKDPAPVPEWRSPDDPRHEITLDQLMRMSSGLAFEEIYRPLTHATDMLYGAHDFGAFAAQSHLEAPPDQKWSYSSGTANIIARIVRYEAEKTTPDYYRFMREALFDRIGMTSMVIEPDPSGTFVGSSYAVATVRDWARFGLLYLQDGVWNGKRVLPEGWVTYSTTPTPKAPRGEYGALFWLNAGAPGNSDNRLWPHAPVDAYAAQGFQEQKVIVIPSRDVVLVRFGATSQRSAWDTDAFITGVLQALPEKAPMLSRHDANGGQPKAP</sequence>
<evidence type="ECO:0000256" key="1">
    <source>
        <dbReference type="SAM" id="MobiDB-lite"/>
    </source>
</evidence>
<dbReference type="Pfam" id="PF00144">
    <property type="entry name" value="Beta-lactamase"/>
    <property type="match status" value="1"/>
</dbReference>
<keyword evidence="2" id="KW-1133">Transmembrane helix</keyword>
<keyword evidence="2" id="KW-0812">Transmembrane</keyword>
<name>A0A5K7Z5R3_9BACT</name>
<reference evidence="4 5" key="1">
    <citation type="submission" date="2019-11" db="EMBL/GenBank/DDBJ databases">
        <title>Comparative genomics of hydrocarbon-degrading Desulfosarcina strains.</title>
        <authorList>
            <person name="Watanabe M."/>
            <person name="Kojima H."/>
            <person name="Fukui M."/>
        </authorList>
    </citation>
    <scope>NUCLEOTIDE SEQUENCE [LARGE SCALE GENOMIC DNA]</scope>
    <source>
        <strain evidence="4 5">PP31</strain>
    </source>
</reference>
<dbReference type="InterPro" id="IPR001466">
    <property type="entry name" value="Beta-lactam-related"/>
</dbReference>
<feature type="transmembrane region" description="Helical" evidence="2">
    <location>
        <begin position="7"/>
        <end position="28"/>
    </location>
</feature>
<dbReference type="PANTHER" id="PTHR43283">
    <property type="entry name" value="BETA-LACTAMASE-RELATED"/>
    <property type="match status" value="1"/>
</dbReference>
<dbReference type="RefSeq" id="WP_155305180.1">
    <property type="nucleotide sequence ID" value="NZ_AP021875.1"/>
</dbReference>
<evidence type="ECO:0000259" key="3">
    <source>
        <dbReference type="Pfam" id="PF00144"/>
    </source>
</evidence>
<accession>A0A5K7Z5R3</accession>
<protein>
    <submittedName>
        <fullName evidence="4">Serine hydrolase</fullName>
    </submittedName>
</protein>
<gene>
    <name evidence="4" type="ORF">DSCW_37650</name>
</gene>
<dbReference type="Gene3D" id="3.40.710.10">
    <property type="entry name" value="DD-peptidase/beta-lactamase superfamily"/>
    <property type="match status" value="1"/>
</dbReference>
<dbReference type="Proteomes" id="UP000427769">
    <property type="component" value="Chromosome"/>
</dbReference>
<evidence type="ECO:0000313" key="4">
    <source>
        <dbReference type="EMBL" id="BBO76348.1"/>
    </source>
</evidence>
<dbReference type="KEGG" id="dwd:DSCW_37650"/>
<evidence type="ECO:0000313" key="5">
    <source>
        <dbReference type="Proteomes" id="UP000427769"/>
    </source>
</evidence>
<dbReference type="GO" id="GO:0016787">
    <property type="term" value="F:hydrolase activity"/>
    <property type="evidence" value="ECO:0007669"/>
    <property type="project" value="UniProtKB-KW"/>
</dbReference>
<dbReference type="SUPFAM" id="SSF56601">
    <property type="entry name" value="beta-lactamase/transpeptidase-like"/>
    <property type="match status" value="1"/>
</dbReference>
<dbReference type="PANTHER" id="PTHR43283:SF7">
    <property type="entry name" value="BETA-LACTAMASE-RELATED DOMAIN-CONTAINING PROTEIN"/>
    <property type="match status" value="1"/>
</dbReference>
<feature type="domain" description="Beta-lactamase-related" evidence="3">
    <location>
        <begin position="161"/>
        <end position="450"/>
    </location>
</feature>
<dbReference type="OrthoDB" id="9814204at2"/>
<dbReference type="InterPro" id="IPR050789">
    <property type="entry name" value="Diverse_Enzym_Activities"/>
</dbReference>